<keyword evidence="4" id="KW-0804">Transcription</keyword>
<protein>
    <submittedName>
        <fullName evidence="7">RNA polymerase sigma factor</fullName>
    </submittedName>
</protein>
<dbReference type="InterPro" id="IPR013325">
    <property type="entry name" value="RNA_pol_sigma_r2"/>
</dbReference>
<dbReference type="InterPro" id="IPR014284">
    <property type="entry name" value="RNA_pol_sigma-70_dom"/>
</dbReference>
<dbReference type="Proteomes" id="UP001203607">
    <property type="component" value="Unassembled WGS sequence"/>
</dbReference>
<reference evidence="7 8" key="1">
    <citation type="submission" date="2022-05" db="EMBL/GenBank/DDBJ databases">
        <authorList>
            <person name="Park J.-S."/>
        </authorList>
    </citation>
    <scope>NUCLEOTIDE SEQUENCE [LARGE SCALE GENOMIC DNA]</scope>
    <source>
        <strain evidence="7 8">2012CJ35-5</strain>
    </source>
</reference>
<dbReference type="Pfam" id="PF04542">
    <property type="entry name" value="Sigma70_r2"/>
    <property type="match status" value="1"/>
</dbReference>
<organism evidence="7 8">
    <name type="scientific">Flagellimonas spongiicola</name>
    <dbReference type="NCBI Taxonomy" id="2942208"/>
    <lineage>
        <taxon>Bacteria</taxon>
        <taxon>Pseudomonadati</taxon>
        <taxon>Bacteroidota</taxon>
        <taxon>Flavobacteriia</taxon>
        <taxon>Flavobacteriales</taxon>
        <taxon>Flavobacteriaceae</taxon>
        <taxon>Flagellimonas</taxon>
    </lineage>
</organism>
<feature type="domain" description="RNA polymerase sigma factor 70 region 4 type 2" evidence="6">
    <location>
        <begin position="148"/>
        <end position="201"/>
    </location>
</feature>
<gene>
    <name evidence="7" type="ORF">M3P19_07050</name>
</gene>
<dbReference type="SUPFAM" id="SSF88659">
    <property type="entry name" value="Sigma3 and sigma4 domains of RNA polymerase sigma factors"/>
    <property type="match status" value="1"/>
</dbReference>
<dbReference type="NCBIfam" id="TIGR02937">
    <property type="entry name" value="sigma70-ECF"/>
    <property type="match status" value="1"/>
</dbReference>
<evidence type="ECO:0000256" key="4">
    <source>
        <dbReference type="ARBA" id="ARBA00023163"/>
    </source>
</evidence>
<proteinExistence type="inferred from homology"/>
<evidence type="ECO:0000259" key="5">
    <source>
        <dbReference type="Pfam" id="PF04542"/>
    </source>
</evidence>
<dbReference type="Gene3D" id="1.10.1740.10">
    <property type="match status" value="1"/>
</dbReference>
<keyword evidence="2" id="KW-0805">Transcription regulation</keyword>
<dbReference type="InterPro" id="IPR007627">
    <property type="entry name" value="RNA_pol_sigma70_r2"/>
</dbReference>
<evidence type="ECO:0000313" key="7">
    <source>
        <dbReference type="EMBL" id="MCL6273758.1"/>
    </source>
</evidence>
<dbReference type="Pfam" id="PF08281">
    <property type="entry name" value="Sigma70_r4_2"/>
    <property type="match status" value="1"/>
</dbReference>
<evidence type="ECO:0000256" key="2">
    <source>
        <dbReference type="ARBA" id="ARBA00023015"/>
    </source>
</evidence>
<comment type="similarity">
    <text evidence="1">Belongs to the sigma-70 factor family. ECF subfamily.</text>
</comment>
<dbReference type="InterPro" id="IPR013249">
    <property type="entry name" value="RNA_pol_sigma70_r4_t2"/>
</dbReference>
<name>A0ABT0PQV3_9FLAO</name>
<comment type="caution">
    <text evidence="7">The sequence shown here is derived from an EMBL/GenBank/DDBJ whole genome shotgun (WGS) entry which is preliminary data.</text>
</comment>
<dbReference type="InterPro" id="IPR013324">
    <property type="entry name" value="RNA_pol_sigma_r3/r4-like"/>
</dbReference>
<dbReference type="PANTHER" id="PTHR43133">
    <property type="entry name" value="RNA POLYMERASE ECF-TYPE SIGMA FACTO"/>
    <property type="match status" value="1"/>
</dbReference>
<feature type="domain" description="RNA polymerase sigma-70 region 2" evidence="5">
    <location>
        <begin position="47"/>
        <end position="114"/>
    </location>
</feature>
<dbReference type="RefSeq" id="WP_249656949.1">
    <property type="nucleotide sequence ID" value="NZ_JAMFMA010000002.1"/>
</dbReference>
<dbReference type="CDD" id="cd06171">
    <property type="entry name" value="Sigma70_r4"/>
    <property type="match status" value="1"/>
</dbReference>
<keyword evidence="8" id="KW-1185">Reference proteome</keyword>
<dbReference type="InterPro" id="IPR039425">
    <property type="entry name" value="RNA_pol_sigma-70-like"/>
</dbReference>
<dbReference type="SUPFAM" id="SSF88946">
    <property type="entry name" value="Sigma2 domain of RNA polymerase sigma factors"/>
    <property type="match status" value="1"/>
</dbReference>
<dbReference type="EMBL" id="JAMFMA010000002">
    <property type="protein sequence ID" value="MCL6273758.1"/>
    <property type="molecule type" value="Genomic_DNA"/>
</dbReference>
<evidence type="ECO:0000256" key="1">
    <source>
        <dbReference type="ARBA" id="ARBA00010641"/>
    </source>
</evidence>
<sequence length="212" mass="25060">MEQSANLSKDFAKELIVARTTVAQEQFDSNVEWRLFCDGSESAFIKLYNHYFDLLYNLGRQYSGDAELLKDALQDVFVNIRKKRSKLHKVKFVKAYLIKCYRNKIITEQKKQKRKSRYKSNSGAFDFYFAPSHESVLINTQFRQGQIQQIKKSLNKLTRRQREALYYFYYNGLSYAQIKEVMGFSSVRAARNLIYRSLSQLKKNFQDLNTNS</sequence>
<dbReference type="InterPro" id="IPR036388">
    <property type="entry name" value="WH-like_DNA-bd_sf"/>
</dbReference>
<dbReference type="Gene3D" id="1.10.10.10">
    <property type="entry name" value="Winged helix-like DNA-binding domain superfamily/Winged helix DNA-binding domain"/>
    <property type="match status" value="1"/>
</dbReference>
<keyword evidence="3" id="KW-0731">Sigma factor</keyword>
<dbReference type="PANTHER" id="PTHR43133:SF46">
    <property type="entry name" value="RNA POLYMERASE SIGMA-70 FACTOR ECF SUBFAMILY"/>
    <property type="match status" value="1"/>
</dbReference>
<accession>A0ABT0PQV3</accession>
<evidence type="ECO:0000256" key="3">
    <source>
        <dbReference type="ARBA" id="ARBA00023082"/>
    </source>
</evidence>
<evidence type="ECO:0000313" key="8">
    <source>
        <dbReference type="Proteomes" id="UP001203607"/>
    </source>
</evidence>
<evidence type="ECO:0000259" key="6">
    <source>
        <dbReference type="Pfam" id="PF08281"/>
    </source>
</evidence>